<evidence type="ECO:0000256" key="1">
    <source>
        <dbReference type="ARBA" id="ARBA00006153"/>
    </source>
</evidence>
<dbReference type="EMBL" id="AHYT01000008">
    <property type="protein sequence ID" value="EOT28216.1"/>
    <property type="molecule type" value="Genomic_DNA"/>
</dbReference>
<dbReference type="NCBIfam" id="TIGR01879">
    <property type="entry name" value="hydantase"/>
    <property type="match status" value="1"/>
</dbReference>
<dbReference type="InterPro" id="IPR011650">
    <property type="entry name" value="Peptidase_M20_dimer"/>
</dbReference>
<feature type="domain" description="Peptidase M20 dimerisation" evidence="4">
    <location>
        <begin position="211"/>
        <end position="308"/>
    </location>
</feature>
<name>S0JMI8_9ENTE</name>
<dbReference type="SUPFAM" id="SSF53187">
    <property type="entry name" value="Zn-dependent exopeptidases"/>
    <property type="match status" value="1"/>
</dbReference>
<dbReference type="GO" id="GO:0046872">
    <property type="term" value="F:metal ion binding"/>
    <property type="evidence" value="ECO:0007669"/>
    <property type="project" value="UniProtKB-KW"/>
</dbReference>
<evidence type="ECO:0000256" key="2">
    <source>
        <dbReference type="ARBA" id="ARBA00022801"/>
    </source>
</evidence>
<dbReference type="STRING" id="41997.RV16_GL000651"/>
<keyword evidence="3" id="KW-0862">Zinc</keyword>
<dbReference type="PANTHER" id="PTHR32494:SF5">
    <property type="entry name" value="ALLANTOATE AMIDOHYDROLASE"/>
    <property type="match status" value="1"/>
</dbReference>
<dbReference type="InterPro" id="IPR002933">
    <property type="entry name" value="Peptidase_M20"/>
</dbReference>
<keyword evidence="6" id="KW-1185">Reference proteome</keyword>
<feature type="binding site" evidence="3">
    <location>
        <position position="124"/>
    </location>
    <ligand>
        <name>Zn(2+)</name>
        <dbReference type="ChEBI" id="CHEBI:29105"/>
        <label>2</label>
    </ligand>
</feature>
<dbReference type="Pfam" id="PF07687">
    <property type="entry name" value="M20_dimer"/>
    <property type="match status" value="1"/>
</dbReference>
<feature type="binding site" evidence="3">
    <location>
        <position position="378"/>
    </location>
    <ligand>
        <name>Zn(2+)</name>
        <dbReference type="ChEBI" id="CHEBI:29105"/>
        <label>2</label>
    </ligand>
</feature>
<dbReference type="Gene3D" id="3.40.630.10">
    <property type="entry name" value="Zn peptidases"/>
    <property type="match status" value="1"/>
</dbReference>
<dbReference type="AlphaFoldDB" id="S0JMI8"/>
<feature type="binding site" evidence="3">
    <location>
        <position position="89"/>
    </location>
    <ligand>
        <name>Zn(2+)</name>
        <dbReference type="ChEBI" id="CHEBI:29105"/>
        <label>2</label>
    </ligand>
</feature>
<dbReference type="RefSeq" id="WP_016175517.1">
    <property type="nucleotide sequence ID" value="NZ_KE136389.1"/>
</dbReference>
<protein>
    <recommendedName>
        <fullName evidence="4">Peptidase M20 dimerisation domain-containing protein</fullName>
    </recommendedName>
</protein>
<dbReference type="Proteomes" id="UP000014136">
    <property type="component" value="Unassembled WGS sequence"/>
</dbReference>
<dbReference type="InterPro" id="IPR010158">
    <property type="entry name" value="Amidase_Cbmase"/>
</dbReference>
<dbReference type="InterPro" id="IPR036264">
    <property type="entry name" value="Bact_exopeptidase_dim_dom"/>
</dbReference>
<dbReference type="PANTHER" id="PTHR32494">
    <property type="entry name" value="ALLANTOATE DEIMINASE-RELATED"/>
    <property type="match status" value="1"/>
</dbReference>
<dbReference type="eggNOG" id="COG0624">
    <property type="taxonomic scope" value="Bacteria"/>
</dbReference>
<sequence length="405" mass="45108">MMQTAQTIQDIIEKVATFTNDDAPKITRLVYQESWVQAQDYLLTLGQSLGMNVAIDEMGNGILTVKGTEEGVVTLGSHLDSVVDAGKYDGVYGIAAAIIAVKELVDSYGTPKQDMQIFLFSEEEGSRFPMNFSGSRFIIDDLPEMEQLKDGDGAFFMAERKKALDVLKAKFPVGQAQQPISFAEIHIEQGPVLERKNKQIGLVTGIVAQKKFTVTVNGEANHAGTTPMSMRKDALKQALQLIGYLEEVTQTIGEPFVYTVGEMKVSPNVTNVVPRQAVFSIDIRHLDAHQLDVFEEKMHAYIQKKEAQTGMTMSVECWLNEPSERMDTEFLTLLETICKEKKLTYEKMPSGAGHDTQIMNLVTRTALLFVPSHNGISHSPYEYTASEDLENGKEVLKELIHRLAY</sequence>
<comment type="cofactor">
    <cofactor evidence="3">
        <name>Zn(2+)</name>
        <dbReference type="ChEBI" id="CHEBI:29105"/>
    </cofactor>
    <text evidence="3">Binds 2 Zn(2+) ions per subunit.</text>
</comment>
<proteinExistence type="inferred from homology"/>
<feature type="binding site" evidence="3">
    <location>
        <position position="89"/>
    </location>
    <ligand>
        <name>Zn(2+)</name>
        <dbReference type="ChEBI" id="CHEBI:29105"/>
        <label>1</label>
    </ligand>
</feature>
<accession>S0JMI8</accession>
<comment type="similarity">
    <text evidence="1">Belongs to the peptidase M20 family.</text>
</comment>
<dbReference type="PIRSF" id="PIRSF001235">
    <property type="entry name" value="Amidase_carbamoylase"/>
    <property type="match status" value="1"/>
</dbReference>
<evidence type="ECO:0000313" key="6">
    <source>
        <dbReference type="Proteomes" id="UP000014136"/>
    </source>
</evidence>
<dbReference type="OrthoDB" id="9808195at2"/>
<feature type="binding site" evidence="3">
    <location>
        <position position="78"/>
    </location>
    <ligand>
        <name>Zn(2+)</name>
        <dbReference type="ChEBI" id="CHEBI:29105"/>
        <label>1</label>
    </ligand>
</feature>
<dbReference type="SUPFAM" id="SSF55031">
    <property type="entry name" value="Bacterial exopeptidase dimerisation domain"/>
    <property type="match status" value="1"/>
</dbReference>
<dbReference type="Gene3D" id="3.30.70.360">
    <property type="match status" value="1"/>
</dbReference>
<keyword evidence="2" id="KW-0378">Hydrolase</keyword>
<evidence type="ECO:0000313" key="5">
    <source>
        <dbReference type="EMBL" id="EOT28216.1"/>
    </source>
</evidence>
<evidence type="ECO:0000256" key="3">
    <source>
        <dbReference type="PIRSR" id="PIRSR001235-1"/>
    </source>
</evidence>
<dbReference type="GO" id="GO:0016813">
    <property type="term" value="F:hydrolase activity, acting on carbon-nitrogen (but not peptide) bonds, in linear amidines"/>
    <property type="evidence" value="ECO:0007669"/>
    <property type="project" value="InterPro"/>
</dbReference>
<dbReference type="CDD" id="cd03884">
    <property type="entry name" value="M20_bAS"/>
    <property type="match status" value="1"/>
</dbReference>
<dbReference type="Pfam" id="PF01546">
    <property type="entry name" value="Peptidase_M20"/>
    <property type="match status" value="1"/>
</dbReference>
<dbReference type="PATRIC" id="fig|1139996.3.peg.1717"/>
<comment type="caution">
    <text evidence="5">The sequence shown here is derived from an EMBL/GenBank/DDBJ whole genome shotgun (WGS) entry which is preliminary data.</text>
</comment>
<feature type="binding site" evidence="3">
    <location>
        <position position="186"/>
    </location>
    <ligand>
        <name>Zn(2+)</name>
        <dbReference type="ChEBI" id="CHEBI:29105"/>
        <label>1</label>
    </ligand>
</feature>
<dbReference type="HOGENOM" id="CLU_024588_2_1_9"/>
<organism evidence="5 6">
    <name type="scientific">Enterococcus saccharolyticus subsp. saccharolyticus ATCC 43076</name>
    <dbReference type="NCBI Taxonomy" id="1139996"/>
    <lineage>
        <taxon>Bacteria</taxon>
        <taxon>Bacillati</taxon>
        <taxon>Bacillota</taxon>
        <taxon>Bacilli</taxon>
        <taxon>Lactobacillales</taxon>
        <taxon>Enterococcaceae</taxon>
        <taxon>Enterococcus</taxon>
    </lineage>
</organism>
<evidence type="ECO:0000259" key="4">
    <source>
        <dbReference type="Pfam" id="PF07687"/>
    </source>
</evidence>
<keyword evidence="3" id="KW-0479">Metal-binding</keyword>
<reference evidence="5 6" key="1">
    <citation type="submission" date="2013-03" db="EMBL/GenBank/DDBJ databases">
        <title>The Genome Sequence of Enterococcus saccharolyticus ATCC_43076 (Illumina only assembly).</title>
        <authorList>
            <consortium name="The Broad Institute Genomics Platform"/>
            <consortium name="The Broad Institute Genome Sequencing Center for Infectious Disease"/>
            <person name="Earl A."/>
            <person name="Russ C."/>
            <person name="Gilmore M."/>
            <person name="Surin D."/>
            <person name="Walker B."/>
            <person name="Young S."/>
            <person name="Zeng Q."/>
            <person name="Gargeya S."/>
            <person name="Fitzgerald M."/>
            <person name="Haas B."/>
            <person name="Abouelleil A."/>
            <person name="Allen A.W."/>
            <person name="Alvarado L."/>
            <person name="Arachchi H.M."/>
            <person name="Berlin A.M."/>
            <person name="Chapman S.B."/>
            <person name="Gainer-Dewar J."/>
            <person name="Goldberg J."/>
            <person name="Griggs A."/>
            <person name="Gujja S."/>
            <person name="Hansen M."/>
            <person name="Howarth C."/>
            <person name="Imamovic A."/>
            <person name="Ireland A."/>
            <person name="Larimer J."/>
            <person name="McCowan C."/>
            <person name="Murphy C."/>
            <person name="Pearson M."/>
            <person name="Poon T.W."/>
            <person name="Priest M."/>
            <person name="Roberts A."/>
            <person name="Saif S."/>
            <person name="Shea T."/>
            <person name="Sisk P."/>
            <person name="Sykes S."/>
            <person name="Wortman J."/>
            <person name="Nusbaum C."/>
            <person name="Birren B."/>
        </authorList>
    </citation>
    <scope>NUCLEOTIDE SEQUENCE [LARGE SCALE GENOMIC DNA]</scope>
    <source>
        <strain evidence="5 6">ATCC 43076</strain>
    </source>
</reference>
<gene>
    <name evidence="5" type="ORF">OMQ_01730</name>
</gene>